<evidence type="ECO:0000313" key="2">
    <source>
        <dbReference type="Proteomes" id="UP000027135"/>
    </source>
</evidence>
<proteinExistence type="predicted"/>
<organism evidence="1 2">
    <name type="scientific">Zootermopsis nevadensis</name>
    <name type="common">Dampwood termite</name>
    <dbReference type="NCBI Taxonomy" id="136037"/>
    <lineage>
        <taxon>Eukaryota</taxon>
        <taxon>Metazoa</taxon>
        <taxon>Ecdysozoa</taxon>
        <taxon>Arthropoda</taxon>
        <taxon>Hexapoda</taxon>
        <taxon>Insecta</taxon>
        <taxon>Pterygota</taxon>
        <taxon>Neoptera</taxon>
        <taxon>Polyneoptera</taxon>
        <taxon>Dictyoptera</taxon>
        <taxon>Blattodea</taxon>
        <taxon>Blattoidea</taxon>
        <taxon>Termitoidae</taxon>
        <taxon>Termopsidae</taxon>
        <taxon>Zootermopsis</taxon>
    </lineage>
</organism>
<sequence>KKNATRFQQDGAPPHFHTDVRACLDLHFPSRWIRRAGPIAWPPRSPDLTPADFFPLGIH</sequence>
<accession>A0A067RMF5</accession>
<dbReference type="PANTHER" id="PTHR47326:SF1">
    <property type="entry name" value="HTH PSQ-TYPE DOMAIN-CONTAINING PROTEIN"/>
    <property type="match status" value="1"/>
</dbReference>
<dbReference type="GO" id="GO:0003676">
    <property type="term" value="F:nucleic acid binding"/>
    <property type="evidence" value="ECO:0007669"/>
    <property type="project" value="InterPro"/>
</dbReference>
<dbReference type="AlphaFoldDB" id="A0A067RMF5"/>
<feature type="non-terminal residue" evidence="1">
    <location>
        <position position="1"/>
    </location>
</feature>
<gene>
    <name evidence="1" type="ORF">L798_04664</name>
</gene>
<reference evidence="1 2" key="1">
    <citation type="journal article" date="2014" name="Nat. Commun.">
        <title>Molecular traces of alternative social organization in a termite genome.</title>
        <authorList>
            <person name="Terrapon N."/>
            <person name="Li C."/>
            <person name="Robertson H.M."/>
            <person name="Ji L."/>
            <person name="Meng X."/>
            <person name="Booth W."/>
            <person name="Chen Z."/>
            <person name="Childers C.P."/>
            <person name="Glastad K.M."/>
            <person name="Gokhale K."/>
            <person name="Gowin J."/>
            <person name="Gronenberg W."/>
            <person name="Hermansen R.A."/>
            <person name="Hu H."/>
            <person name="Hunt B.G."/>
            <person name="Huylmans A.K."/>
            <person name="Khalil S.M."/>
            <person name="Mitchell R.D."/>
            <person name="Munoz-Torres M.C."/>
            <person name="Mustard J.A."/>
            <person name="Pan H."/>
            <person name="Reese J.T."/>
            <person name="Scharf M.E."/>
            <person name="Sun F."/>
            <person name="Vogel H."/>
            <person name="Xiao J."/>
            <person name="Yang W."/>
            <person name="Yang Z."/>
            <person name="Yang Z."/>
            <person name="Zhou J."/>
            <person name="Zhu J."/>
            <person name="Brent C.S."/>
            <person name="Elsik C.G."/>
            <person name="Goodisman M.A."/>
            <person name="Liberles D.A."/>
            <person name="Roe R.M."/>
            <person name="Vargo E.L."/>
            <person name="Vilcinskas A."/>
            <person name="Wang J."/>
            <person name="Bornberg-Bauer E."/>
            <person name="Korb J."/>
            <person name="Zhang G."/>
            <person name="Liebig J."/>
        </authorList>
    </citation>
    <scope>NUCLEOTIDE SEQUENCE [LARGE SCALE GENOMIC DNA]</scope>
    <source>
        <tissue evidence="1">Whole organism</tissue>
    </source>
</reference>
<name>A0A067RMF5_ZOONE</name>
<protein>
    <submittedName>
        <fullName evidence="1">Uncharacterized protein</fullName>
    </submittedName>
</protein>
<evidence type="ECO:0000313" key="1">
    <source>
        <dbReference type="EMBL" id="KDR20859.1"/>
    </source>
</evidence>
<dbReference type="InParanoid" id="A0A067RMF5"/>
<keyword evidence="2" id="KW-1185">Reference proteome</keyword>
<dbReference type="Gene3D" id="3.30.420.10">
    <property type="entry name" value="Ribonuclease H-like superfamily/Ribonuclease H"/>
    <property type="match status" value="1"/>
</dbReference>
<dbReference type="EMBL" id="KK852584">
    <property type="protein sequence ID" value="KDR20859.1"/>
    <property type="molecule type" value="Genomic_DNA"/>
</dbReference>
<dbReference type="STRING" id="136037.A0A067RMF5"/>
<dbReference type="InterPro" id="IPR036397">
    <property type="entry name" value="RNaseH_sf"/>
</dbReference>
<dbReference type="PANTHER" id="PTHR47326">
    <property type="entry name" value="TRANSPOSABLE ELEMENT TC3 TRANSPOSASE-LIKE PROTEIN"/>
    <property type="match status" value="1"/>
</dbReference>
<dbReference type="Proteomes" id="UP000027135">
    <property type="component" value="Unassembled WGS sequence"/>
</dbReference>
<dbReference type="OMA" id="PPHFHTD"/>